<proteinExistence type="predicted"/>
<dbReference type="InterPro" id="IPR010260">
    <property type="entry name" value="AlpA"/>
</dbReference>
<organism evidence="1 2">
    <name type="scientific">Pseudoxanthomonas kaohsiungensis</name>
    <dbReference type="NCBI Taxonomy" id="283923"/>
    <lineage>
        <taxon>Bacteria</taxon>
        <taxon>Pseudomonadati</taxon>
        <taxon>Pseudomonadota</taxon>
        <taxon>Gammaproteobacteria</taxon>
        <taxon>Lysobacterales</taxon>
        <taxon>Lysobacteraceae</taxon>
        <taxon>Pseudoxanthomonas</taxon>
    </lineage>
</organism>
<accession>A0ABW3LUS1</accession>
<sequence>MTDSVRILRIHQVRERTGLSRSTIYELVAEGVLPPPVRIGRRTAGWVEAEISDFIRRRIAESRAVPGGAACVR</sequence>
<reference evidence="2" key="1">
    <citation type="journal article" date="2019" name="Int. J. Syst. Evol. Microbiol.">
        <title>The Global Catalogue of Microorganisms (GCM) 10K type strain sequencing project: providing services to taxonomists for standard genome sequencing and annotation.</title>
        <authorList>
            <consortium name="The Broad Institute Genomics Platform"/>
            <consortium name="The Broad Institute Genome Sequencing Center for Infectious Disease"/>
            <person name="Wu L."/>
            <person name="Ma J."/>
        </authorList>
    </citation>
    <scope>NUCLEOTIDE SEQUENCE [LARGE SCALE GENOMIC DNA]</scope>
    <source>
        <strain evidence="2">CCUG 55854</strain>
    </source>
</reference>
<dbReference type="PANTHER" id="PTHR36154:SF1">
    <property type="entry name" value="DNA-BINDING TRANSCRIPTIONAL ACTIVATOR ALPA"/>
    <property type="match status" value="1"/>
</dbReference>
<dbReference type="InterPro" id="IPR052931">
    <property type="entry name" value="Prophage_regulatory_activator"/>
</dbReference>
<dbReference type="Proteomes" id="UP001597033">
    <property type="component" value="Unassembled WGS sequence"/>
</dbReference>
<dbReference type="EMBL" id="JBHTKN010000001">
    <property type="protein sequence ID" value="MFD1040824.1"/>
    <property type="molecule type" value="Genomic_DNA"/>
</dbReference>
<gene>
    <name evidence="1" type="ORF">ACFQ2N_00485</name>
</gene>
<name>A0ABW3LUS1_9GAMM</name>
<keyword evidence="2" id="KW-1185">Reference proteome</keyword>
<dbReference type="RefSeq" id="WP_162376322.1">
    <property type="nucleotide sequence ID" value="NZ_JBHTKN010000001.1"/>
</dbReference>
<dbReference type="PANTHER" id="PTHR36154">
    <property type="entry name" value="DNA-BINDING TRANSCRIPTIONAL ACTIVATOR ALPA"/>
    <property type="match status" value="1"/>
</dbReference>
<dbReference type="SUPFAM" id="SSF46955">
    <property type="entry name" value="Putative DNA-binding domain"/>
    <property type="match status" value="1"/>
</dbReference>
<protein>
    <submittedName>
        <fullName evidence="1">Helix-turn-helix transcriptional regulator</fullName>
    </submittedName>
</protein>
<evidence type="ECO:0000313" key="1">
    <source>
        <dbReference type="EMBL" id="MFD1040824.1"/>
    </source>
</evidence>
<dbReference type="InterPro" id="IPR009061">
    <property type="entry name" value="DNA-bd_dom_put_sf"/>
</dbReference>
<dbReference type="Pfam" id="PF05930">
    <property type="entry name" value="Phage_AlpA"/>
    <property type="match status" value="1"/>
</dbReference>
<evidence type="ECO:0000313" key="2">
    <source>
        <dbReference type="Proteomes" id="UP001597033"/>
    </source>
</evidence>
<dbReference type="Gene3D" id="1.10.238.160">
    <property type="match status" value="1"/>
</dbReference>
<comment type="caution">
    <text evidence="1">The sequence shown here is derived from an EMBL/GenBank/DDBJ whole genome shotgun (WGS) entry which is preliminary data.</text>
</comment>